<dbReference type="EMBL" id="CP016808">
    <property type="protein sequence ID" value="ANY70877.1"/>
    <property type="molecule type" value="Genomic_DNA"/>
</dbReference>
<dbReference type="PANTHER" id="PTHR31683">
    <property type="entry name" value="PECTATE LYASE 18-RELATED"/>
    <property type="match status" value="1"/>
</dbReference>
<keyword evidence="2" id="KW-0624">Polysaccharide degradation</keyword>
<feature type="domain" description="Pectate lyase" evidence="3">
    <location>
        <begin position="33"/>
        <end position="309"/>
    </location>
</feature>
<dbReference type="AlphaFoldDB" id="A0A1B2DT47"/>
<keyword evidence="1 2" id="KW-0456">Lyase</keyword>
<evidence type="ECO:0000256" key="1">
    <source>
        <dbReference type="ARBA" id="ARBA00023239"/>
    </source>
</evidence>
<dbReference type="InterPro" id="IPR011050">
    <property type="entry name" value="Pectin_lyase_fold/virulence"/>
</dbReference>
<gene>
    <name evidence="4" type="ORF">BBD42_20605</name>
</gene>
<accession>A0A1B2DT47</accession>
<dbReference type="PANTHER" id="PTHR31683:SF18">
    <property type="entry name" value="PECTATE LYASE 21-RELATED"/>
    <property type="match status" value="1"/>
</dbReference>
<evidence type="ECO:0000313" key="4">
    <source>
        <dbReference type="EMBL" id="ANY70877.1"/>
    </source>
</evidence>
<dbReference type="GO" id="GO:0005576">
    <property type="term" value="C:extracellular region"/>
    <property type="evidence" value="ECO:0007669"/>
    <property type="project" value="UniProtKB-SubCell"/>
</dbReference>
<name>A0A1B2DT47_9BACL</name>
<dbReference type="GO" id="GO:0000272">
    <property type="term" value="P:polysaccharide catabolic process"/>
    <property type="evidence" value="ECO:0007669"/>
    <property type="project" value="UniProtKB-KW"/>
</dbReference>
<comment type="similarity">
    <text evidence="2">Belongs to the polysaccharide lyase 1 family.</text>
</comment>
<reference evidence="4" key="1">
    <citation type="submission" date="2016-08" db="EMBL/GenBank/DDBJ databases">
        <title>Complete Genome Seqeunce of Paenibacillus sp. BIHB 4019 from tea rhizoplane.</title>
        <authorList>
            <person name="Thakur R."/>
            <person name="Swarnkar M.K."/>
            <person name="Gulati A."/>
        </authorList>
    </citation>
    <scope>NUCLEOTIDE SEQUENCE [LARGE SCALE GENOMIC DNA]</scope>
    <source>
        <strain evidence="4">BIHB4019</strain>
    </source>
</reference>
<dbReference type="InterPro" id="IPR012334">
    <property type="entry name" value="Pectin_lyas_fold"/>
</dbReference>
<dbReference type="InterPro" id="IPR002022">
    <property type="entry name" value="Pec_lyase"/>
</dbReference>
<proteinExistence type="inferred from homology"/>
<dbReference type="SMART" id="SM00656">
    <property type="entry name" value="Amb_all"/>
    <property type="match status" value="1"/>
</dbReference>
<dbReference type="InterPro" id="IPR045032">
    <property type="entry name" value="PEL"/>
</dbReference>
<keyword evidence="2" id="KW-0119">Carbohydrate metabolism</keyword>
<keyword evidence="2" id="KW-0964">Secreted</keyword>
<sequence length="372" mass="40016">MVSACLVSAPVSDFGVSRAAAASTGGYGTTDGSTATAVTVTNLAELQAAFNNGKHHIIVKGNIYGGSQLTTLTFASTSWNNVTIEGAAGGQAVLQNIQLKFSGELLATGTNIENIVIKNITFYGNIKDLQNLSGAATQPGGSGTNYLGVSFRRVTNALVDHCTFYNISDDLLLVSQKSDNVTLSYNHFYFTDSWVNMNPNPLWNWVGVNQDLASERLALIIGSNASDSYTYGGGKLHVTMHHNWFGPNMKGRPLMRGFVHLYNNYFDNSTTPSGNNSAGFSQQQYNANQIGSGSVIYSERNYFYKTNQSNQVGLDSSSDAYTFYERNNYYNQTTGTSATGAAFPSSLPFPYSYSLDAVLDVPNIVQAGAGPH</sequence>
<comment type="subcellular location">
    <subcellularLocation>
        <location evidence="2">Secreted</location>
    </subcellularLocation>
</comment>
<organism evidence="4">
    <name type="scientific">Paenibacillus sp. BIHB 4019</name>
    <dbReference type="NCBI Taxonomy" id="1870819"/>
    <lineage>
        <taxon>Bacteria</taxon>
        <taxon>Bacillati</taxon>
        <taxon>Bacillota</taxon>
        <taxon>Bacilli</taxon>
        <taxon>Bacillales</taxon>
        <taxon>Paenibacillaceae</taxon>
        <taxon>Paenibacillus</taxon>
    </lineage>
</organism>
<dbReference type="GO" id="GO:0030570">
    <property type="term" value="F:pectate lyase activity"/>
    <property type="evidence" value="ECO:0007669"/>
    <property type="project" value="InterPro"/>
</dbReference>
<evidence type="ECO:0000256" key="2">
    <source>
        <dbReference type="RuleBase" id="RU361173"/>
    </source>
</evidence>
<evidence type="ECO:0000259" key="3">
    <source>
        <dbReference type="SMART" id="SM00656"/>
    </source>
</evidence>
<dbReference type="SUPFAM" id="SSF51126">
    <property type="entry name" value="Pectin lyase-like"/>
    <property type="match status" value="1"/>
</dbReference>
<dbReference type="Gene3D" id="2.160.20.10">
    <property type="entry name" value="Single-stranded right-handed beta-helix, Pectin lyase-like"/>
    <property type="match status" value="1"/>
</dbReference>
<dbReference type="Pfam" id="PF00544">
    <property type="entry name" value="Pectate_lyase_4"/>
    <property type="match status" value="1"/>
</dbReference>
<protein>
    <submittedName>
        <fullName evidence="4">Pectate lyase</fullName>
    </submittedName>
</protein>